<reference evidence="1" key="1">
    <citation type="submission" date="2020-08" db="EMBL/GenBank/DDBJ databases">
        <title>Multicomponent nature underlies the extraordinary mechanical properties of spider dragline silk.</title>
        <authorList>
            <person name="Kono N."/>
            <person name="Nakamura H."/>
            <person name="Mori M."/>
            <person name="Yoshida Y."/>
            <person name="Ohtoshi R."/>
            <person name="Malay A.D."/>
            <person name="Moran D.A.P."/>
            <person name="Tomita M."/>
            <person name="Numata K."/>
            <person name="Arakawa K."/>
        </authorList>
    </citation>
    <scope>NUCLEOTIDE SEQUENCE</scope>
</reference>
<name>A0A8X7BCS5_TRICX</name>
<dbReference type="EMBL" id="BMAU01021378">
    <property type="protein sequence ID" value="GFY26970.1"/>
    <property type="molecule type" value="Genomic_DNA"/>
</dbReference>
<evidence type="ECO:0000313" key="1">
    <source>
        <dbReference type="EMBL" id="GFY26970.1"/>
    </source>
</evidence>
<keyword evidence="2" id="KW-1185">Reference proteome</keyword>
<proteinExistence type="predicted"/>
<organism evidence="1 2">
    <name type="scientific">Trichonephila clavipes</name>
    <name type="common">Golden silk orbweaver</name>
    <name type="synonym">Nephila clavipes</name>
    <dbReference type="NCBI Taxonomy" id="2585209"/>
    <lineage>
        <taxon>Eukaryota</taxon>
        <taxon>Metazoa</taxon>
        <taxon>Ecdysozoa</taxon>
        <taxon>Arthropoda</taxon>
        <taxon>Chelicerata</taxon>
        <taxon>Arachnida</taxon>
        <taxon>Araneae</taxon>
        <taxon>Araneomorphae</taxon>
        <taxon>Entelegynae</taxon>
        <taxon>Araneoidea</taxon>
        <taxon>Nephilidae</taxon>
        <taxon>Trichonephila</taxon>
    </lineage>
</organism>
<accession>A0A8X7BCS5</accession>
<dbReference type="Proteomes" id="UP000887159">
    <property type="component" value="Unassembled WGS sequence"/>
</dbReference>
<evidence type="ECO:0000313" key="2">
    <source>
        <dbReference type="Proteomes" id="UP000887159"/>
    </source>
</evidence>
<gene>
    <name evidence="1" type="primary">NCL1_41954</name>
    <name evidence="1" type="ORF">TNCV_931111</name>
</gene>
<comment type="caution">
    <text evidence="1">The sequence shown here is derived from an EMBL/GenBank/DDBJ whole genome shotgun (WGS) entry which is preliminary data.</text>
</comment>
<protein>
    <submittedName>
        <fullName evidence="1">Uncharacterized protein</fullName>
    </submittedName>
</protein>
<dbReference type="AlphaFoldDB" id="A0A8X7BCS5"/>
<sequence>MPFPRFESRPYGTTVSVASLYTGWINFIVDNIFAFKRNAGIITNYVYGFNIPAWRSKIKCKNFNVHVSIPDNQFILHVNIPYSDKMSHSQPFRTVEEAYRYFYDSDDEEPIDICQLPTEESGCLTDEKDIDEDTFQSVLPADV</sequence>